<feature type="transmembrane region" description="Helical" evidence="19">
    <location>
        <begin position="136"/>
        <end position="154"/>
    </location>
</feature>
<evidence type="ECO:0000256" key="10">
    <source>
        <dbReference type="ARBA" id="ARBA00022692"/>
    </source>
</evidence>
<keyword evidence="10 19" id="KW-0812">Transmembrane</keyword>
<evidence type="ECO:0000256" key="16">
    <source>
        <dbReference type="ARBA" id="ARBA00032853"/>
    </source>
</evidence>
<dbReference type="RefSeq" id="WP_046499239.1">
    <property type="nucleotide sequence ID" value="NZ_CGIH01000040.1"/>
</dbReference>
<dbReference type="EC" id="2.7.8.26" evidence="5 19"/>
<feature type="transmembrane region" description="Helical" evidence="19">
    <location>
        <begin position="55"/>
        <end position="78"/>
    </location>
</feature>
<evidence type="ECO:0000313" key="20">
    <source>
        <dbReference type="EMBL" id="CFX97883.1"/>
    </source>
</evidence>
<evidence type="ECO:0000256" key="19">
    <source>
        <dbReference type="HAMAP-Rule" id="MF_00719"/>
    </source>
</evidence>
<evidence type="ECO:0000256" key="18">
    <source>
        <dbReference type="ARBA" id="ARBA00049504"/>
    </source>
</evidence>
<feature type="transmembrane region" description="Helical" evidence="19">
    <location>
        <begin position="174"/>
        <end position="192"/>
    </location>
</feature>
<comment type="pathway">
    <text evidence="3 19">Cofactor biosynthesis; adenosylcobalamin biosynthesis; adenosylcobalamin from cob(II)yrinate a,c-diamide: step 7/7.</text>
</comment>
<keyword evidence="8 19" id="KW-0169">Cobalamin biosynthesis</keyword>
<dbReference type="PANTHER" id="PTHR34148:SF1">
    <property type="entry name" value="ADENOSYLCOBINAMIDE-GDP RIBAZOLETRANSFERASE"/>
    <property type="match status" value="1"/>
</dbReference>
<dbReference type="UniPathway" id="UPA00148">
    <property type="reaction ID" value="UER00238"/>
</dbReference>
<feature type="transmembrane region" description="Helical" evidence="19">
    <location>
        <begin position="106"/>
        <end position="124"/>
    </location>
</feature>
<evidence type="ECO:0000256" key="11">
    <source>
        <dbReference type="ARBA" id="ARBA00022842"/>
    </source>
</evidence>
<keyword evidence="13 19" id="KW-0472">Membrane</keyword>
<dbReference type="GO" id="GO:0009236">
    <property type="term" value="P:cobalamin biosynthetic process"/>
    <property type="evidence" value="ECO:0007669"/>
    <property type="project" value="UniProtKB-UniRule"/>
</dbReference>
<accession>A0A0E3W3Q2</accession>
<dbReference type="NCBIfam" id="TIGR00317">
    <property type="entry name" value="cobS"/>
    <property type="match status" value="1"/>
</dbReference>
<dbReference type="Proteomes" id="UP000045545">
    <property type="component" value="Unassembled WGS sequence"/>
</dbReference>
<evidence type="ECO:0000256" key="5">
    <source>
        <dbReference type="ARBA" id="ARBA00013200"/>
    </source>
</evidence>
<keyword evidence="7 19" id="KW-1003">Cell membrane</keyword>
<keyword evidence="21" id="KW-1185">Reference proteome</keyword>
<comment type="similarity">
    <text evidence="4 19">Belongs to the CobS family.</text>
</comment>
<evidence type="ECO:0000256" key="1">
    <source>
        <dbReference type="ARBA" id="ARBA00001946"/>
    </source>
</evidence>
<dbReference type="Pfam" id="PF02654">
    <property type="entry name" value="CobS"/>
    <property type="match status" value="1"/>
</dbReference>
<dbReference type="HAMAP" id="MF_00719">
    <property type="entry name" value="CobS"/>
    <property type="match status" value="1"/>
</dbReference>
<dbReference type="GO" id="GO:0051073">
    <property type="term" value="F:adenosylcobinamide-GDP ribazoletransferase activity"/>
    <property type="evidence" value="ECO:0007669"/>
    <property type="project" value="UniProtKB-UniRule"/>
</dbReference>
<evidence type="ECO:0000256" key="14">
    <source>
        <dbReference type="ARBA" id="ARBA00025228"/>
    </source>
</evidence>
<protein>
    <recommendedName>
        <fullName evidence="6 19">Adenosylcobinamide-GDP ribazoletransferase</fullName>
        <ecNumber evidence="5 19">2.7.8.26</ecNumber>
    </recommendedName>
    <alternativeName>
        <fullName evidence="16 19">Cobalamin synthase</fullName>
    </alternativeName>
    <alternativeName>
        <fullName evidence="15 19">Cobalamin-5'-phosphate synthase</fullName>
    </alternativeName>
</protein>
<evidence type="ECO:0000256" key="15">
    <source>
        <dbReference type="ARBA" id="ARBA00032605"/>
    </source>
</evidence>
<evidence type="ECO:0000256" key="2">
    <source>
        <dbReference type="ARBA" id="ARBA00004651"/>
    </source>
</evidence>
<comment type="catalytic activity">
    <reaction evidence="18 19">
        <text>alpha-ribazole 5'-phosphate + adenosylcob(III)inamide-GDP = adenosylcob(III)alamin 5'-phosphate + GMP + H(+)</text>
        <dbReference type="Rhea" id="RHEA:23560"/>
        <dbReference type="ChEBI" id="CHEBI:15378"/>
        <dbReference type="ChEBI" id="CHEBI:57918"/>
        <dbReference type="ChEBI" id="CHEBI:58115"/>
        <dbReference type="ChEBI" id="CHEBI:60487"/>
        <dbReference type="ChEBI" id="CHEBI:60493"/>
        <dbReference type="EC" id="2.7.8.26"/>
    </reaction>
</comment>
<evidence type="ECO:0000256" key="6">
    <source>
        <dbReference type="ARBA" id="ARBA00015850"/>
    </source>
</evidence>
<evidence type="ECO:0000256" key="12">
    <source>
        <dbReference type="ARBA" id="ARBA00022989"/>
    </source>
</evidence>
<feature type="transmembrane region" description="Helical" evidence="19">
    <location>
        <begin position="28"/>
        <end position="48"/>
    </location>
</feature>
<comment type="cofactor">
    <cofactor evidence="1 19">
        <name>Mg(2+)</name>
        <dbReference type="ChEBI" id="CHEBI:18420"/>
    </cofactor>
</comment>
<dbReference type="OrthoDB" id="9794626at2"/>
<evidence type="ECO:0000256" key="17">
    <source>
        <dbReference type="ARBA" id="ARBA00048623"/>
    </source>
</evidence>
<name>A0A0E3W3Q2_9FIRM</name>
<organism evidence="20 21">
    <name type="scientific">Syntrophomonas zehnderi OL-4</name>
    <dbReference type="NCBI Taxonomy" id="690567"/>
    <lineage>
        <taxon>Bacteria</taxon>
        <taxon>Bacillati</taxon>
        <taxon>Bacillota</taxon>
        <taxon>Clostridia</taxon>
        <taxon>Eubacteriales</taxon>
        <taxon>Syntrophomonadaceae</taxon>
        <taxon>Syntrophomonas</taxon>
    </lineage>
</organism>
<evidence type="ECO:0000256" key="7">
    <source>
        <dbReference type="ARBA" id="ARBA00022475"/>
    </source>
</evidence>
<dbReference type="InterPro" id="IPR003805">
    <property type="entry name" value="CobS"/>
</dbReference>
<dbReference type="PANTHER" id="PTHR34148">
    <property type="entry name" value="ADENOSYLCOBINAMIDE-GDP RIBAZOLETRANSFERASE"/>
    <property type="match status" value="1"/>
</dbReference>
<proteinExistence type="inferred from homology"/>
<dbReference type="GO" id="GO:0008818">
    <property type="term" value="F:cobalamin 5'-phosphate synthase activity"/>
    <property type="evidence" value="ECO:0007669"/>
    <property type="project" value="UniProtKB-UniRule"/>
</dbReference>
<comment type="subcellular location">
    <subcellularLocation>
        <location evidence="2 19">Cell membrane</location>
        <topology evidence="2 19">Multi-pass membrane protein</topology>
    </subcellularLocation>
</comment>
<dbReference type="STRING" id="690567.2371"/>
<dbReference type="AlphaFoldDB" id="A0A0E3W3Q2"/>
<evidence type="ECO:0000256" key="13">
    <source>
        <dbReference type="ARBA" id="ARBA00023136"/>
    </source>
</evidence>
<keyword evidence="12 19" id="KW-1133">Transmembrane helix</keyword>
<evidence type="ECO:0000313" key="21">
    <source>
        <dbReference type="Proteomes" id="UP000045545"/>
    </source>
</evidence>
<evidence type="ECO:0000256" key="8">
    <source>
        <dbReference type="ARBA" id="ARBA00022573"/>
    </source>
</evidence>
<keyword evidence="9 19" id="KW-0808">Transferase</keyword>
<evidence type="ECO:0000256" key="9">
    <source>
        <dbReference type="ARBA" id="ARBA00022679"/>
    </source>
</evidence>
<sequence length="248" mass="26271">MRKLLLAISFLTIIPAYGNRLADEKELAGSLAFYPLVGFLIGSLLAGLAALHYRLALGLSGDALIIVVWIITTAGLHLDGLMDTADGLFCGQDREGKLEVMRDSRVGAMGVITLMAVLILKLAFLNSLSYADKMWILAICPAFGRGMMVLAIYIFPYARSGGGLGRSFAEQAHWVHILIALLTLAAVTFGLGGSTGLILLGLAIIPVAIVAGWTARQLGGLTGDNYGAIGELSETIWLITAVIWKALA</sequence>
<comment type="function">
    <text evidence="14 19">Joins adenosylcobinamide-GDP and alpha-ribazole to generate adenosylcobalamin (Ado-cobalamin). Also synthesizes adenosylcobalamin 5'-phosphate from adenosylcobinamide-GDP and alpha-ribazole 5'-phosphate.</text>
</comment>
<comment type="catalytic activity">
    <reaction evidence="17 19">
        <text>alpha-ribazole + adenosylcob(III)inamide-GDP = adenosylcob(III)alamin + GMP + H(+)</text>
        <dbReference type="Rhea" id="RHEA:16049"/>
        <dbReference type="ChEBI" id="CHEBI:10329"/>
        <dbReference type="ChEBI" id="CHEBI:15378"/>
        <dbReference type="ChEBI" id="CHEBI:18408"/>
        <dbReference type="ChEBI" id="CHEBI:58115"/>
        <dbReference type="ChEBI" id="CHEBI:60487"/>
        <dbReference type="EC" id="2.7.8.26"/>
    </reaction>
</comment>
<keyword evidence="11 19" id="KW-0460">Magnesium</keyword>
<dbReference type="GO" id="GO:0005886">
    <property type="term" value="C:plasma membrane"/>
    <property type="evidence" value="ECO:0007669"/>
    <property type="project" value="UniProtKB-SubCell"/>
</dbReference>
<gene>
    <name evidence="19" type="primary">cobS</name>
    <name evidence="20" type="ORF">2371</name>
</gene>
<dbReference type="EMBL" id="CGIH01000040">
    <property type="protein sequence ID" value="CFX97883.1"/>
    <property type="molecule type" value="Genomic_DNA"/>
</dbReference>
<evidence type="ECO:0000256" key="4">
    <source>
        <dbReference type="ARBA" id="ARBA00010561"/>
    </source>
</evidence>
<feature type="transmembrane region" description="Helical" evidence="19">
    <location>
        <begin position="197"/>
        <end position="215"/>
    </location>
</feature>
<evidence type="ECO:0000256" key="3">
    <source>
        <dbReference type="ARBA" id="ARBA00004663"/>
    </source>
</evidence>
<reference evidence="20 21" key="1">
    <citation type="submission" date="2015-03" db="EMBL/GenBank/DDBJ databases">
        <authorList>
            <person name="Murphy D."/>
        </authorList>
    </citation>
    <scope>NUCLEOTIDE SEQUENCE [LARGE SCALE GENOMIC DNA]</scope>
    <source>
        <strain evidence="20 21">OL-4</strain>
    </source>
</reference>